<keyword evidence="3" id="KW-0862">Zinc</keyword>
<accession>A0A8S1J279</accession>
<keyword evidence="1" id="KW-0479">Metal-binding</keyword>
<dbReference type="PROSITE" id="PS50089">
    <property type="entry name" value="ZF_RING_2"/>
    <property type="match status" value="1"/>
</dbReference>
<feature type="region of interest" description="Disordered" evidence="5">
    <location>
        <begin position="307"/>
        <end position="358"/>
    </location>
</feature>
<dbReference type="InterPro" id="IPR013083">
    <property type="entry name" value="Znf_RING/FYVE/PHD"/>
</dbReference>
<dbReference type="PROSITE" id="PS00518">
    <property type="entry name" value="ZF_RING_1"/>
    <property type="match status" value="1"/>
</dbReference>
<dbReference type="OrthoDB" id="1305878at2759"/>
<feature type="region of interest" description="Disordered" evidence="5">
    <location>
        <begin position="206"/>
        <end position="272"/>
    </location>
</feature>
<evidence type="ECO:0000259" key="6">
    <source>
        <dbReference type="PROSITE" id="PS50089"/>
    </source>
</evidence>
<evidence type="ECO:0000313" key="8">
    <source>
        <dbReference type="Proteomes" id="UP000708148"/>
    </source>
</evidence>
<evidence type="ECO:0000256" key="2">
    <source>
        <dbReference type="ARBA" id="ARBA00022771"/>
    </source>
</evidence>
<keyword evidence="8" id="KW-1185">Reference proteome</keyword>
<evidence type="ECO:0000313" key="7">
    <source>
        <dbReference type="EMBL" id="CAD7701299.1"/>
    </source>
</evidence>
<dbReference type="InterPro" id="IPR017907">
    <property type="entry name" value="Znf_RING_CS"/>
</dbReference>
<dbReference type="EMBL" id="CAJHUC010001489">
    <property type="protein sequence ID" value="CAD7701299.1"/>
    <property type="molecule type" value="Genomic_DNA"/>
</dbReference>
<dbReference type="InterPro" id="IPR027370">
    <property type="entry name" value="Znf-RING_euk"/>
</dbReference>
<sequence length="461" mass="49708">MEASAQREGVQEMGEQASISKAANQLQTVPSIARDANMDHTDRGASMDATPAGAPELGCHDGMLSQSASAAQLPLGYVYVPSRPIAECLACDICKDILKDPHTCLVCLHTYCFACIWDKIELGNAANKCPVDGCGQPDVNGLRATMLGANPFGEEKQTLRHDAALNAIIVKIFPRPGLDERLEEARLKREEQYRCDVRDAELRAMRRHSSGRLTGAKATPRAGRQAGNSSSHAGGTPGLVPAATPAAGEGNPTTAAPRAHRADAGKLGVQSRAPGVEDEWMEFSPRHNLRQTADRLCRKSLERQMSMQWEDSPAAECRPGTSSPASTTKRRPSEASDGVGTGKKKKQGSGSWSPSPTKKESTVAIAVFPVDFFHSERKLPALEFSYFRVPLSMSVAGVGELVESELALGGQQIEGGLDLICRERHLDRMQDATLKVVQEEIWTKGEAEEELLTFYFAAKGG</sequence>
<dbReference type="Pfam" id="PF13445">
    <property type="entry name" value="zf-RING_UBOX"/>
    <property type="match status" value="1"/>
</dbReference>
<dbReference type="InterPro" id="IPR001841">
    <property type="entry name" value="Znf_RING"/>
</dbReference>
<dbReference type="Proteomes" id="UP000708148">
    <property type="component" value="Unassembled WGS sequence"/>
</dbReference>
<evidence type="ECO:0000256" key="4">
    <source>
        <dbReference type="PROSITE-ProRule" id="PRU00175"/>
    </source>
</evidence>
<feature type="domain" description="RING-type" evidence="6">
    <location>
        <begin position="91"/>
        <end position="132"/>
    </location>
</feature>
<protein>
    <recommendedName>
        <fullName evidence="6">RING-type domain-containing protein</fullName>
    </recommendedName>
</protein>
<evidence type="ECO:0000256" key="3">
    <source>
        <dbReference type="ARBA" id="ARBA00022833"/>
    </source>
</evidence>
<dbReference type="AlphaFoldDB" id="A0A8S1J279"/>
<dbReference type="Gene3D" id="3.30.40.10">
    <property type="entry name" value="Zinc/RING finger domain, C3HC4 (zinc finger)"/>
    <property type="match status" value="1"/>
</dbReference>
<evidence type="ECO:0000256" key="5">
    <source>
        <dbReference type="SAM" id="MobiDB-lite"/>
    </source>
</evidence>
<organism evidence="7 8">
    <name type="scientific">Ostreobium quekettii</name>
    <dbReference type="NCBI Taxonomy" id="121088"/>
    <lineage>
        <taxon>Eukaryota</taxon>
        <taxon>Viridiplantae</taxon>
        <taxon>Chlorophyta</taxon>
        <taxon>core chlorophytes</taxon>
        <taxon>Ulvophyceae</taxon>
        <taxon>TCBD clade</taxon>
        <taxon>Bryopsidales</taxon>
        <taxon>Ostreobineae</taxon>
        <taxon>Ostreobiaceae</taxon>
        <taxon>Ostreobium</taxon>
    </lineage>
</organism>
<reference evidence="7" key="1">
    <citation type="submission" date="2020-12" db="EMBL/GenBank/DDBJ databases">
        <authorList>
            <person name="Iha C."/>
        </authorList>
    </citation>
    <scope>NUCLEOTIDE SEQUENCE</scope>
</reference>
<dbReference type="GO" id="GO:0008270">
    <property type="term" value="F:zinc ion binding"/>
    <property type="evidence" value="ECO:0007669"/>
    <property type="project" value="UniProtKB-KW"/>
</dbReference>
<name>A0A8S1J279_9CHLO</name>
<keyword evidence="2 4" id="KW-0863">Zinc-finger</keyword>
<proteinExistence type="predicted"/>
<evidence type="ECO:0000256" key="1">
    <source>
        <dbReference type="ARBA" id="ARBA00022723"/>
    </source>
</evidence>
<comment type="caution">
    <text evidence="7">The sequence shown here is derived from an EMBL/GenBank/DDBJ whole genome shotgun (WGS) entry which is preliminary data.</text>
</comment>
<gene>
    <name evidence="7" type="ORF">OSTQU699_LOCUS6658</name>
</gene>
<dbReference type="SUPFAM" id="SSF57850">
    <property type="entry name" value="RING/U-box"/>
    <property type="match status" value="1"/>
</dbReference>